<keyword evidence="8" id="KW-0256">Endoplasmic reticulum</keyword>
<sequence>MLPGLLIVAGILLAIVTIPWYWSQLLRWADELPRATPCHRWFGNLPDFFGKSPSEVFLVLGRHFGQHDRLFTFRFGSQVAIGITHPDLVQHVLTHPACQAKPDVYKVVRLPHGLLAAKYDVWKVHRKILNSTFNARILESFVPIFNDSSRRLIGRLDHYAQPGTDQGPCNILEYISACTLEMICRTSLGGKVLEREGAELFIANLEVALKTIGVRIFNLLLHIDFIYQFTELYRNEMKAINVCQQFTSKIIQDKREEIGRFFKESANRPTSTVPVNEEENEGYKRPQIFIDQLMKIPLTQPGARQFSDEEISDHIYTMIVAGNETSATQLAHTCLLLAMHPEVQAKAYAEVRELLIEPDQEVTIELLKHLTYVEKVLKEAMRLMPVAPIVGRQNLTELVLDGHRIPKGTVLLFNFYALHRRKDVWGPTADQFDPDRFDSDRLAASHATHAHLPFSGGPRGCIGYRYALMSLKTLLALILRNYELTTRLRYEDIRYQYQISLNLAFAHEVQIHRRQ</sequence>
<dbReference type="OMA" id="MFHTHRN"/>
<evidence type="ECO:0000313" key="19">
    <source>
        <dbReference type="Proteomes" id="UP000000673"/>
    </source>
</evidence>
<evidence type="ECO:0000256" key="13">
    <source>
        <dbReference type="ARBA" id="ARBA00023136"/>
    </source>
</evidence>
<dbReference type="GO" id="GO:0020037">
    <property type="term" value="F:heme binding"/>
    <property type="evidence" value="ECO:0007669"/>
    <property type="project" value="InterPro"/>
</dbReference>
<dbReference type="InterPro" id="IPR002401">
    <property type="entry name" value="Cyt_P450_E_grp-I"/>
</dbReference>
<evidence type="ECO:0000256" key="15">
    <source>
        <dbReference type="RuleBase" id="RU000461"/>
    </source>
</evidence>
<dbReference type="HOGENOM" id="CLU_001570_5_1_1"/>
<evidence type="ECO:0000256" key="9">
    <source>
        <dbReference type="ARBA" id="ARBA00022848"/>
    </source>
</evidence>
<reference evidence="18" key="4">
    <citation type="submission" date="2015-06" db="UniProtKB">
        <authorList>
            <consortium name="EnsemblMetazoa"/>
        </authorList>
    </citation>
    <scope>IDENTIFICATION</scope>
</reference>
<dbReference type="Proteomes" id="UP000000673">
    <property type="component" value="Unassembled WGS sequence"/>
</dbReference>
<dbReference type="GO" id="GO:0016705">
    <property type="term" value="F:oxidoreductase activity, acting on paired donors, with incorporation or reduction of molecular oxygen"/>
    <property type="evidence" value="ECO:0007669"/>
    <property type="project" value="InterPro"/>
</dbReference>
<reference evidence="17 19" key="1">
    <citation type="journal article" date="2010" name="BMC Genomics">
        <title>Combination of measures distinguishes pre-miRNAs from other stem-loops in the genome of the newly sequenced Anopheles darlingi.</title>
        <authorList>
            <person name="Mendes N.D."/>
            <person name="Freitas A.T."/>
            <person name="Vasconcelos A.T."/>
            <person name="Sagot M.F."/>
        </authorList>
    </citation>
    <scope>NUCLEOTIDE SEQUENCE</scope>
</reference>
<evidence type="ECO:0000256" key="8">
    <source>
        <dbReference type="ARBA" id="ARBA00022824"/>
    </source>
</evidence>
<evidence type="ECO:0000256" key="6">
    <source>
        <dbReference type="ARBA" id="ARBA00022617"/>
    </source>
</evidence>
<dbReference type="GO" id="GO:0005789">
    <property type="term" value="C:endoplasmic reticulum membrane"/>
    <property type="evidence" value="ECO:0007669"/>
    <property type="project" value="UniProtKB-SubCell"/>
</dbReference>
<evidence type="ECO:0000313" key="18">
    <source>
        <dbReference type="EnsemblMetazoa" id="ADAC001791-PA"/>
    </source>
</evidence>
<keyword evidence="19" id="KW-1185">Reference proteome</keyword>
<comment type="function">
    <text evidence="2">May be involved in the metabolism of insect hormones and in the breakdown of synthetic insecticides.</text>
</comment>
<dbReference type="EMBL" id="ADMH02000453">
    <property type="protein sequence ID" value="ETN66421.1"/>
    <property type="molecule type" value="Genomic_DNA"/>
</dbReference>
<evidence type="ECO:0000256" key="14">
    <source>
        <dbReference type="PIRSR" id="PIRSR602401-1"/>
    </source>
</evidence>
<evidence type="ECO:0000256" key="2">
    <source>
        <dbReference type="ARBA" id="ARBA00003690"/>
    </source>
</evidence>
<proteinExistence type="inferred from homology"/>
<protein>
    <submittedName>
        <fullName evidence="17">Cytochrome P450</fullName>
    </submittedName>
</protein>
<feature type="binding site" description="axial binding residue" evidence="14">
    <location>
        <position position="461"/>
    </location>
    <ligand>
        <name>heme</name>
        <dbReference type="ChEBI" id="CHEBI:30413"/>
    </ligand>
    <ligandPart>
        <name>Fe</name>
        <dbReference type="ChEBI" id="CHEBI:18248"/>
    </ligandPart>
</feature>
<dbReference type="InterPro" id="IPR050196">
    <property type="entry name" value="Cytochrome_P450_Monoox"/>
</dbReference>
<reference evidence="17" key="3">
    <citation type="journal article" date="2013" name="Nucleic Acids Res.">
        <title>The genome of Anopheles darlingi, the main neotropical malaria vector.</title>
        <authorList>
            <person name="Marinotti O."/>
            <person name="Cerqueira G.C."/>
            <person name="de Almeida L.G."/>
            <person name="Ferro M.I."/>
            <person name="Loreto E.L."/>
            <person name="Zaha A."/>
            <person name="Teixeira S.M."/>
            <person name="Wespiser A.R."/>
            <person name="Almeida E Silva A."/>
            <person name="Schlindwein A.D."/>
            <person name="Pacheco A.C."/>
            <person name="Silva A.L."/>
            <person name="Graveley B.R."/>
            <person name="Walenz B.P."/>
            <person name="Lima Bde A."/>
            <person name="Ribeiro C.A."/>
            <person name="Nunes-Silva C.G."/>
            <person name="de Carvalho C.R."/>
            <person name="Soares C.M."/>
            <person name="de Menezes C.B."/>
            <person name="Matiolli C."/>
            <person name="Caffrey D."/>
            <person name="Araujo D.A."/>
            <person name="de Oliveira D.M."/>
            <person name="Golenbock D."/>
            <person name="Grisard E.C."/>
            <person name="Fantinatti-Garboggini F."/>
            <person name="de Carvalho F.M."/>
            <person name="Barcellos F.G."/>
            <person name="Prosdocimi F."/>
            <person name="May G."/>
            <person name="Azevedo Junior G.M."/>
            <person name="Guimaraes G.M."/>
            <person name="Goldman G.H."/>
            <person name="Padilha I.Q."/>
            <person name="Batista Jda S."/>
            <person name="Ferro J.A."/>
            <person name="Ribeiro J.M."/>
            <person name="Fietto J.L."/>
            <person name="Dabbas K.M."/>
            <person name="Cerdeira L."/>
            <person name="Agnez-Lima L.F."/>
            <person name="Brocchi M."/>
            <person name="de Carvalho M.O."/>
            <person name="Teixeira Mde M."/>
            <person name="Diniz Maia Mde M."/>
            <person name="Goldman M.H."/>
            <person name="Cruz Schneider M.P."/>
            <person name="Felipe M.S."/>
            <person name="Hungria M."/>
            <person name="Nicolas M.F."/>
            <person name="Pereira M."/>
            <person name="Montes M.A."/>
            <person name="Cantao M.E."/>
            <person name="Vincentz M."/>
            <person name="Rafael M.S."/>
            <person name="Silverman N."/>
            <person name="Stoco P.H."/>
            <person name="Souza R.C."/>
            <person name="Vicentini R."/>
            <person name="Gazzinelli R.T."/>
            <person name="Neves Rde O."/>
            <person name="Silva R."/>
            <person name="Astolfi-Filho S."/>
            <person name="Maciel T.E."/>
            <person name="Urmenyi T.P."/>
            <person name="Tadei W.P."/>
            <person name="Camargo E.P."/>
            <person name="de Vasconcelos A.T."/>
        </authorList>
    </citation>
    <scope>NUCLEOTIDE SEQUENCE</scope>
</reference>
<dbReference type="InterPro" id="IPR036396">
    <property type="entry name" value="Cyt_P450_sf"/>
</dbReference>
<dbReference type="STRING" id="43151.W5JQQ3"/>
<evidence type="ECO:0000256" key="16">
    <source>
        <dbReference type="SAM" id="Phobius"/>
    </source>
</evidence>
<keyword evidence="6 14" id="KW-0349">Heme</keyword>
<dbReference type="InterPro" id="IPR001128">
    <property type="entry name" value="Cyt_P450"/>
</dbReference>
<dbReference type="Pfam" id="PF00067">
    <property type="entry name" value="p450"/>
    <property type="match status" value="1"/>
</dbReference>
<evidence type="ECO:0000256" key="4">
    <source>
        <dbReference type="ARBA" id="ARBA00004406"/>
    </source>
</evidence>
<dbReference type="AlphaFoldDB" id="W5JQQ3"/>
<evidence type="ECO:0000256" key="5">
    <source>
        <dbReference type="ARBA" id="ARBA00010617"/>
    </source>
</evidence>
<gene>
    <name evidence="17" type="ORF">AND_001791</name>
</gene>
<keyword evidence="7 14" id="KW-0479">Metal-binding</keyword>
<comment type="subcellular location">
    <subcellularLocation>
        <location evidence="4">Endoplasmic reticulum membrane</location>
        <topology evidence="4">Peripheral membrane protein</topology>
    </subcellularLocation>
    <subcellularLocation>
        <location evidence="3">Microsome membrane</location>
        <topology evidence="3">Peripheral membrane protein</topology>
    </subcellularLocation>
</comment>
<dbReference type="GO" id="GO:0004497">
    <property type="term" value="F:monooxygenase activity"/>
    <property type="evidence" value="ECO:0007669"/>
    <property type="project" value="UniProtKB-KW"/>
</dbReference>
<accession>W5JQQ3</accession>
<evidence type="ECO:0000313" key="17">
    <source>
        <dbReference type="EMBL" id="ETN66421.1"/>
    </source>
</evidence>
<keyword evidence="9" id="KW-0492">Microsome</keyword>
<name>W5JQQ3_ANODA</name>
<keyword evidence="10 15" id="KW-0560">Oxidoreductase</keyword>
<evidence type="ECO:0000256" key="10">
    <source>
        <dbReference type="ARBA" id="ARBA00023002"/>
    </source>
</evidence>
<dbReference type="eggNOG" id="KOG0157">
    <property type="taxonomic scope" value="Eukaryota"/>
</dbReference>
<dbReference type="PRINTS" id="PR00385">
    <property type="entry name" value="P450"/>
</dbReference>
<comment type="similarity">
    <text evidence="5 15">Belongs to the cytochrome P450 family.</text>
</comment>
<dbReference type="GO" id="GO:0005506">
    <property type="term" value="F:iron ion binding"/>
    <property type="evidence" value="ECO:0007669"/>
    <property type="project" value="InterPro"/>
</dbReference>
<organism evidence="17">
    <name type="scientific">Anopheles darlingi</name>
    <name type="common">Mosquito</name>
    <dbReference type="NCBI Taxonomy" id="43151"/>
    <lineage>
        <taxon>Eukaryota</taxon>
        <taxon>Metazoa</taxon>
        <taxon>Ecdysozoa</taxon>
        <taxon>Arthropoda</taxon>
        <taxon>Hexapoda</taxon>
        <taxon>Insecta</taxon>
        <taxon>Pterygota</taxon>
        <taxon>Neoptera</taxon>
        <taxon>Endopterygota</taxon>
        <taxon>Diptera</taxon>
        <taxon>Nematocera</taxon>
        <taxon>Culicoidea</taxon>
        <taxon>Culicidae</taxon>
        <taxon>Anophelinae</taxon>
        <taxon>Anopheles</taxon>
    </lineage>
</organism>
<dbReference type="PROSITE" id="PS00086">
    <property type="entry name" value="CYTOCHROME_P450"/>
    <property type="match status" value="1"/>
</dbReference>
<dbReference type="PRINTS" id="PR00463">
    <property type="entry name" value="EP450I"/>
</dbReference>
<keyword evidence="11 14" id="KW-0408">Iron</keyword>
<dbReference type="PANTHER" id="PTHR24291:SF189">
    <property type="entry name" value="CYTOCHROME P450 4C3-RELATED"/>
    <property type="match status" value="1"/>
</dbReference>
<evidence type="ECO:0000256" key="1">
    <source>
        <dbReference type="ARBA" id="ARBA00001971"/>
    </source>
</evidence>
<evidence type="ECO:0000256" key="12">
    <source>
        <dbReference type="ARBA" id="ARBA00023033"/>
    </source>
</evidence>
<dbReference type="InterPro" id="IPR017972">
    <property type="entry name" value="Cyt_P450_CS"/>
</dbReference>
<dbReference type="VEuPathDB" id="VectorBase:ADAR2_001843"/>
<comment type="cofactor">
    <cofactor evidence="1 14">
        <name>heme</name>
        <dbReference type="ChEBI" id="CHEBI:30413"/>
    </cofactor>
</comment>
<dbReference type="PANTHER" id="PTHR24291">
    <property type="entry name" value="CYTOCHROME P450 FAMILY 4"/>
    <property type="match status" value="1"/>
</dbReference>
<feature type="transmembrane region" description="Helical" evidence="16">
    <location>
        <begin position="5"/>
        <end position="22"/>
    </location>
</feature>
<dbReference type="CDD" id="cd11057">
    <property type="entry name" value="CYP313-like"/>
    <property type="match status" value="1"/>
</dbReference>
<keyword evidence="16" id="KW-1133">Transmembrane helix</keyword>
<reference evidence="17" key="2">
    <citation type="submission" date="2010-05" db="EMBL/GenBank/DDBJ databases">
        <authorList>
            <person name="Almeida L.G."/>
            <person name="Nicolas M.F."/>
            <person name="Souza R.C."/>
            <person name="Vasconcelos A.T.R."/>
        </authorList>
    </citation>
    <scope>NUCLEOTIDE SEQUENCE</scope>
</reference>
<keyword evidence="16" id="KW-0812">Transmembrane</keyword>
<dbReference type="VEuPathDB" id="VectorBase:ADAC001791"/>
<evidence type="ECO:0000256" key="7">
    <source>
        <dbReference type="ARBA" id="ARBA00022723"/>
    </source>
</evidence>
<dbReference type="Gene3D" id="1.10.630.10">
    <property type="entry name" value="Cytochrome P450"/>
    <property type="match status" value="1"/>
</dbReference>
<keyword evidence="13 16" id="KW-0472">Membrane</keyword>
<keyword evidence="12 15" id="KW-0503">Monooxygenase</keyword>
<evidence type="ECO:0000256" key="3">
    <source>
        <dbReference type="ARBA" id="ARBA00004174"/>
    </source>
</evidence>
<dbReference type="SUPFAM" id="SSF48264">
    <property type="entry name" value="Cytochrome P450"/>
    <property type="match status" value="1"/>
</dbReference>
<dbReference type="EnsemblMetazoa" id="ADAC001791-RA">
    <property type="protein sequence ID" value="ADAC001791-PA"/>
    <property type="gene ID" value="ADAC001791"/>
</dbReference>
<evidence type="ECO:0000256" key="11">
    <source>
        <dbReference type="ARBA" id="ARBA00023004"/>
    </source>
</evidence>